<gene>
    <name evidence="5" type="ORF">SAMN05444001_12624</name>
</gene>
<dbReference type="Gene3D" id="4.10.520.10">
    <property type="entry name" value="IHF-like DNA-binding proteins"/>
    <property type="match status" value="1"/>
</dbReference>
<evidence type="ECO:0000256" key="4">
    <source>
        <dbReference type="RuleBase" id="RU003939"/>
    </source>
</evidence>
<dbReference type="CDD" id="cd13832">
    <property type="entry name" value="IHF"/>
    <property type="match status" value="1"/>
</dbReference>
<dbReference type="GO" id="GO:0030527">
    <property type="term" value="F:structural constituent of chromatin"/>
    <property type="evidence" value="ECO:0007669"/>
    <property type="project" value="InterPro"/>
</dbReference>
<dbReference type="PRINTS" id="PR01727">
    <property type="entry name" value="DNABINDINGHU"/>
</dbReference>
<accession>A0A8G2BZ28</accession>
<comment type="similarity">
    <text evidence="1 4">Belongs to the bacterial histone-like protein family.</text>
</comment>
<dbReference type="SUPFAM" id="SSF47729">
    <property type="entry name" value="IHF-like DNA-binding proteins"/>
    <property type="match status" value="1"/>
</dbReference>
<dbReference type="SMART" id="SM00411">
    <property type="entry name" value="BHL"/>
    <property type="match status" value="1"/>
</dbReference>
<dbReference type="Pfam" id="PF00216">
    <property type="entry name" value="Bac_DNA_binding"/>
    <property type="match status" value="1"/>
</dbReference>
<dbReference type="InterPro" id="IPR010992">
    <property type="entry name" value="IHF-like_DNA-bd_dom_sf"/>
</dbReference>
<evidence type="ECO:0000256" key="1">
    <source>
        <dbReference type="ARBA" id="ARBA00010529"/>
    </source>
</evidence>
<evidence type="ECO:0000313" key="6">
    <source>
        <dbReference type="Proteomes" id="UP000236725"/>
    </source>
</evidence>
<dbReference type="EMBL" id="FNVS01000026">
    <property type="protein sequence ID" value="SEG27617.1"/>
    <property type="molecule type" value="Genomic_DNA"/>
</dbReference>
<dbReference type="GO" id="GO:0005829">
    <property type="term" value="C:cytosol"/>
    <property type="evidence" value="ECO:0007669"/>
    <property type="project" value="TreeGrafter"/>
</dbReference>
<keyword evidence="3 5" id="KW-0238">DNA-binding</keyword>
<keyword evidence="2" id="KW-0226">DNA condensation</keyword>
<dbReference type="PANTHER" id="PTHR33175">
    <property type="entry name" value="DNA-BINDING PROTEIN HU"/>
    <property type="match status" value="1"/>
</dbReference>
<dbReference type="RefSeq" id="WP_103984434.1">
    <property type="nucleotide sequence ID" value="NZ_FNVS01000026.1"/>
</dbReference>
<dbReference type="GO" id="GO:0003677">
    <property type="term" value="F:DNA binding"/>
    <property type="evidence" value="ECO:0007669"/>
    <property type="project" value="UniProtKB-KW"/>
</dbReference>
<protein>
    <submittedName>
        <fullName evidence="5">DNA-binding protein HU-beta</fullName>
    </submittedName>
</protein>
<dbReference type="GO" id="GO:0030261">
    <property type="term" value="P:chromosome condensation"/>
    <property type="evidence" value="ECO:0007669"/>
    <property type="project" value="UniProtKB-KW"/>
</dbReference>
<evidence type="ECO:0000256" key="3">
    <source>
        <dbReference type="ARBA" id="ARBA00023125"/>
    </source>
</evidence>
<dbReference type="PANTHER" id="PTHR33175:SF3">
    <property type="entry name" value="DNA-BINDING PROTEIN HU-BETA"/>
    <property type="match status" value="1"/>
</dbReference>
<dbReference type="InterPro" id="IPR020816">
    <property type="entry name" value="Histone-like_DNA-bd_CS"/>
</dbReference>
<proteinExistence type="inferred from homology"/>
<evidence type="ECO:0000313" key="5">
    <source>
        <dbReference type="EMBL" id="SEG27617.1"/>
    </source>
</evidence>
<comment type="caution">
    <text evidence="5">The sequence shown here is derived from an EMBL/GenBank/DDBJ whole genome shotgun (WGS) entry which is preliminary data.</text>
</comment>
<dbReference type="AlphaFoldDB" id="A0A8G2BZ28"/>
<name>A0A8G2BZ28_9BACT</name>
<sequence length="94" mass="10802">MNKTELTKQIAETLNIPHTESIRYFNALQEVLTSELEREGTIILQGFGTFTPWRQNERPGRNPQNGTPCVIRRRLSVKFKPGKYLLEAMNAKGQ</sequence>
<dbReference type="Proteomes" id="UP000236725">
    <property type="component" value="Unassembled WGS sequence"/>
</dbReference>
<keyword evidence="6" id="KW-1185">Reference proteome</keyword>
<dbReference type="InterPro" id="IPR000119">
    <property type="entry name" value="Hist_DNA-bd"/>
</dbReference>
<reference evidence="5 6" key="1">
    <citation type="submission" date="2016-10" db="EMBL/GenBank/DDBJ databases">
        <authorList>
            <person name="Varghese N."/>
            <person name="Submissions S."/>
        </authorList>
    </citation>
    <scope>NUCLEOTIDE SEQUENCE [LARGE SCALE GENOMIC DNA]</scope>
    <source>
        <strain evidence="5 6">DSM 29073</strain>
    </source>
</reference>
<dbReference type="PROSITE" id="PS00045">
    <property type="entry name" value="HISTONE_LIKE"/>
    <property type="match status" value="1"/>
</dbReference>
<evidence type="ECO:0000256" key="2">
    <source>
        <dbReference type="ARBA" id="ARBA00023067"/>
    </source>
</evidence>
<organism evidence="5 6">
    <name type="scientific">Parabacteroides chinchillae</name>
    <dbReference type="NCBI Taxonomy" id="871327"/>
    <lineage>
        <taxon>Bacteria</taxon>
        <taxon>Pseudomonadati</taxon>
        <taxon>Bacteroidota</taxon>
        <taxon>Bacteroidia</taxon>
        <taxon>Bacteroidales</taxon>
        <taxon>Tannerellaceae</taxon>
        <taxon>Parabacteroides</taxon>
    </lineage>
</organism>